<dbReference type="Gene3D" id="1.10.30.50">
    <property type="match status" value="1"/>
</dbReference>
<evidence type="ECO:0000313" key="14">
    <source>
        <dbReference type="EMBL" id="KAA8819621.1"/>
    </source>
</evidence>
<dbReference type="Proteomes" id="UP000374630">
    <property type="component" value="Unassembled WGS sequence"/>
</dbReference>
<dbReference type="InterPro" id="IPR003615">
    <property type="entry name" value="HNH_nuc"/>
</dbReference>
<dbReference type="InterPro" id="IPR040796">
    <property type="entry name" value="Cas9_b_hairpin"/>
</dbReference>
<dbReference type="EMBL" id="RZOA01000009">
    <property type="protein sequence ID" value="KAA8823468.1"/>
    <property type="molecule type" value="Genomic_DNA"/>
</dbReference>
<dbReference type="InterPro" id="IPR036397">
    <property type="entry name" value="RNaseH_sf"/>
</dbReference>
<keyword evidence="10" id="KW-0464">Manganese</keyword>
<dbReference type="GO" id="GO:0016787">
    <property type="term" value="F:hydrolase activity"/>
    <property type="evidence" value="ECO:0007669"/>
    <property type="project" value="UniProtKB-KW"/>
</dbReference>
<reference evidence="16 17" key="1">
    <citation type="journal article" date="2019" name="Syst. Appl. Microbiol.">
        <title>Characterization of Bifidobacterium species in feaces of the Egyptian fruit bat: Description of B. vespertilionis sp. nov. and B. rousetti sp. nov.</title>
        <authorList>
            <person name="Modesto M."/>
            <person name="Satti M."/>
            <person name="Watanabe K."/>
            <person name="Puglisi E."/>
            <person name="Morelli L."/>
            <person name="Huang C.-H."/>
            <person name="Liou J.-S."/>
            <person name="Miyashita M."/>
            <person name="Tamura T."/>
            <person name="Saito S."/>
            <person name="Mori K."/>
            <person name="Huang L."/>
            <person name="Sciavilla P."/>
            <person name="Sandri C."/>
            <person name="Spiezio C."/>
            <person name="Vitali F."/>
            <person name="Cavalieri D."/>
            <person name="Perpetuini G."/>
            <person name="Tofalo R."/>
            <person name="Bonetti A."/>
            <person name="Arita M."/>
            <person name="Mattarelli P."/>
        </authorList>
    </citation>
    <scope>NUCLEOTIDE SEQUENCE [LARGE SCALE GENOMIC DNA]</scope>
    <source>
        <strain evidence="14 17">RST16</strain>
        <strain evidence="15 16">RST8</strain>
    </source>
</reference>
<evidence type="ECO:0000256" key="5">
    <source>
        <dbReference type="ARBA" id="ARBA00022801"/>
    </source>
</evidence>
<evidence type="ECO:0000313" key="17">
    <source>
        <dbReference type="Proteomes" id="UP000374630"/>
    </source>
</evidence>
<dbReference type="InterPro" id="IPR041225">
    <property type="entry name" value="Cas9_Topo"/>
</dbReference>
<dbReference type="InterPro" id="IPR041383">
    <property type="entry name" value="RuvC_III"/>
</dbReference>
<keyword evidence="2 12" id="KW-0540">Nuclease</keyword>
<keyword evidence="6" id="KW-0460">Magnesium</keyword>
<evidence type="ECO:0000256" key="1">
    <source>
        <dbReference type="ARBA" id="ARBA00001946"/>
    </source>
</evidence>
<evidence type="ECO:0000256" key="3">
    <source>
        <dbReference type="ARBA" id="ARBA00022723"/>
    </source>
</evidence>
<keyword evidence="7" id="KW-0694">RNA-binding</keyword>
<dbReference type="GO" id="GO:0008270">
    <property type="term" value="F:zinc ion binding"/>
    <property type="evidence" value="ECO:0007669"/>
    <property type="project" value="InterPro"/>
</dbReference>
<dbReference type="Pfam" id="PF18541">
    <property type="entry name" value="RuvC_III"/>
    <property type="match status" value="1"/>
</dbReference>
<dbReference type="Pfam" id="PF01844">
    <property type="entry name" value="HNH"/>
    <property type="match status" value="1"/>
</dbReference>
<evidence type="ECO:0000313" key="16">
    <source>
        <dbReference type="Proteomes" id="UP000345527"/>
    </source>
</evidence>
<dbReference type="NCBIfam" id="TIGR01865">
    <property type="entry name" value="cas_Csn1"/>
    <property type="match status" value="1"/>
</dbReference>
<comment type="subunit">
    <text evidence="11">Monomer. Binds crRNA and tracrRNA.</text>
</comment>
<keyword evidence="3" id="KW-0479">Metal-binding</keyword>
<dbReference type="EMBL" id="RZNZ01000010">
    <property type="protein sequence ID" value="KAA8819621.1"/>
    <property type="molecule type" value="Genomic_DNA"/>
</dbReference>
<dbReference type="Pfam" id="PF18470">
    <property type="entry name" value="Cas9_a"/>
    <property type="match status" value="1"/>
</dbReference>
<keyword evidence="17" id="KW-1185">Reference proteome</keyword>
<dbReference type="InterPro" id="IPR041217">
    <property type="entry name" value="Cas9_C"/>
</dbReference>
<evidence type="ECO:0000256" key="8">
    <source>
        <dbReference type="ARBA" id="ARBA00023118"/>
    </source>
</evidence>
<dbReference type="AlphaFoldDB" id="A0A5J5E318"/>
<dbReference type="OrthoDB" id="9802901at2"/>
<comment type="cofactor">
    <cofactor evidence="1">
        <name>Mg(2+)</name>
        <dbReference type="ChEBI" id="CHEBI:18420"/>
    </cofactor>
</comment>
<evidence type="ECO:0000256" key="7">
    <source>
        <dbReference type="ARBA" id="ARBA00022884"/>
    </source>
</evidence>
<dbReference type="InterPro" id="IPR028629">
    <property type="entry name" value="Cas9"/>
</dbReference>
<evidence type="ECO:0000256" key="2">
    <source>
        <dbReference type="ARBA" id="ARBA00022722"/>
    </source>
</evidence>
<gene>
    <name evidence="15" type="ORF">EM848_05425</name>
    <name evidence="14" type="ORF">EMO90_08205</name>
</gene>
<evidence type="ECO:0000313" key="15">
    <source>
        <dbReference type="EMBL" id="KAA8823468.1"/>
    </source>
</evidence>
<dbReference type="GO" id="GO:0004519">
    <property type="term" value="F:endonuclease activity"/>
    <property type="evidence" value="ECO:0007669"/>
    <property type="project" value="UniProtKB-UniRule"/>
</dbReference>
<accession>A0A5J5E318</accession>
<comment type="caution">
    <text evidence="15">The sequence shown here is derived from an EMBL/GenBank/DDBJ whole genome shotgun (WGS) entry which is preliminary data.</text>
</comment>
<evidence type="ECO:0000256" key="11">
    <source>
        <dbReference type="ARBA" id="ARBA00046380"/>
    </source>
</evidence>
<sequence>MNSVGLAAIEVDEDGMPVRILNAQSVIHDGGVDPTKNKEAITRKNLSGVGRRARRMVRRRRHRLAELDTMLQQLGYPLVDPETLTKPFAQWRIRAELADHFIENDDLRRESIALAIRHIARHRGWRNPYHRVDSLLAENPYSVLYDELKSRIEEYVGDPIPSGLTPAQLVEEALNRGYAEPPRLRTSTKHGRGLLPEKLMQEDTANELKCILSMQRVDGDEQEKILRMVFFAVSPKGSAEKYVGIDPLDPLQKRALKASLAFQRYRIANVVTNLRVQTGDGQRPLTVEEKNRVFALLTDADVTDVEWIDVAEALGVTRRQILGVGRLIEDGEERIASKPPRMTTVQRLKDADRKIAKPFLEWWQSVDDSARESMIRLLSNTVSFETVRDDLTYADAIAFIDTLDDDGLLKLDTIDLPSGRAAYGEKTLRALTDRMLNTDEDLHEARKSVFGVSDTWHPPVDPIGAPLGNPSVDRVLKIVNRWLLACVKRWGAPQSIQIEHVRSGFDSVATARQYERRTGKRSEYRNVLATTLKSDEHLDRIRDADIRRIEAIQRQNGECLYCGKPIAFSACEMDHIVPRQGVGSTNTRTNLAATCISCNRSKSNTPFALWVQSEAARNLGASLAGAVKRVNHFTREVQLYDAGAWRNFKREVVSRLKQTEADEAIDNRSIESVAWMADELHRRIDGYFNRNDKFDTQVAVHVFQGHVTASARRAGGIEGGIHFFATKHKTRLDRRHHAVDASVIAMMRPSVAQTLMERESLREAQHIAGLDRMKQSWKAYPSAGCVGYVPFQQWKKTMDKLLALLNDALDADRVVVRQPTRLSLGNSVAHDATIHPLMMERLGDALDVELVRRASTPALWCALTRLPDYDQKFGLPRNEHRTISVHGEVYGPDDEIGFFKSSAAQIEVRGGSADIGSAMHHARIYRCWKTNARGVRKYWYGMIRIFQVDLLRASRQDLFTYPLPPQSVSMRYGEVRTVQAIQSGNAEYVGWLCVGDELHVDLSKEVLGGQIKDFAGWCAAQGIPGIANSWVIDGLFAEAKLRLHPRTLASEGLVKFRDIQPIPDGVVKIVSGAGWLPSIDVLGRMGPAVIRRNVLGEPRWHSSNGLPCSWSWAPEEEG</sequence>
<dbReference type="InterPro" id="IPR040619">
    <property type="entry name" value="Cas9_alpha-helical_lobe"/>
</dbReference>
<evidence type="ECO:0000256" key="10">
    <source>
        <dbReference type="ARBA" id="ARBA00023211"/>
    </source>
</evidence>
<dbReference type="InterPro" id="IPR033114">
    <property type="entry name" value="HNH_CAS9"/>
</dbReference>
<organism evidence="15 16">
    <name type="scientific">Bifidobacterium vespertilionis</name>
    <dbReference type="NCBI Taxonomy" id="2562524"/>
    <lineage>
        <taxon>Bacteria</taxon>
        <taxon>Bacillati</taxon>
        <taxon>Actinomycetota</taxon>
        <taxon>Actinomycetes</taxon>
        <taxon>Bifidobacteriales</taxon>
        <taxon>Bifidobacteriaceae</taxon>
        <taxon>Bifidobacterium</taxon>
    </lineage>
</organism>
<dbReference type="GO" id="GO:0003677">
    <property type="term" value="F:DNA binding"/>
    <property type="evidence" value="ECO:0007669"/>
    <property type="project" value="UniProtKB-UniRule"/>
</dbReference>
<protein>
    <submittedName>
        <fullName evidence="15">Restriction endonuclease</fullName>
    </submittedName>
</protein>
<name>A0A5J5E318_9BIFI</name>
<keyword evidence="8" id="KW-0051">Antiviral defense</keyword>
<dbReference type="Pfam" id="PF18525">
    <property type="entry name" value="Cas9_C"/>
    <property type="match status" value="1"/>
</dbReference>
<evidence type="ECO:0000256" key="12">
    <source>
        <dbReference type="PROSITE-ProRule" id="PRU01085"/>
    </source>
</evidence>
<keyword evidence="9 12" id="KW-0238">DNA-binding</keyword>
<keyword evidence="5 12" id="KW-0378">Hydrolase</keyword>
<dbReference type="GO" id="GO:0051607">
    <property type="term" value="P:defense response to virus"/>
    <property type="evidence" value="ECO:0007669"/>
    <property type="project" value="UniProtKB-KW"/>
</dbReference>
<keyword evidence="4 12" id="KW-0255">Endonuclease</keyword>
<evidence type="ECO:0000256" key="6">
    <source>
        <dbReference type="ARBA" id="ARBA00022842"/>
    </source>
</evidence>
<dbReference type="SMART" id="SM00507">
    <property type="entry name" value="HNHc"/>
    <property type="match status" value="1"/>
</dbReference>
<evidence type="ECO:0000256" key="4">
    <source>
        <dbReference type="ARBA" id="ARBA00022759"/>
    </source>
</evidence>
<dbReference type="GO" id="GO:0003723">
    <property type="term" value="F:RNA binding"/>
    <property type="evidence" value="ECO:0007669"/>
    <property type="project" value="UniProtKB-UniRule"/>
</dbReference>
<proteinExistence type="predicted"/>
<dbReference type="Pfam" id="PF17894">
    <property type="entry name" value="Cas9_Topo"/>
    <property type="match status" value="1"/>
</dbReference>
<evidence type="ECO:0000259" key="13">
    <source>
        <dbReference type="PROSITE" id="PS51749"/>
    </source>
</evidence>
<dbReference type="Gene3D" id="3.30.420.10">
    <property type="entry name" value="Ribonuclease H-like superfamily/Ribonuclease H"/>
    <property type="match status" value="3"/>
</dbReference>
<feature type="domain" description="HNH Cas9-type" evidence="13">
    <location>
        <begin position="507"/>
        <end position="670"/>
    </location>
</feature>
<dbReference type="Proteomes" id="UP000345527">
    <property type="component" value="Unassembled WGS sequence"/>
</dbReference>
<dbReference type="InterPro" id="IPR002711">
    <property type="entry name" value="HNH"/>
</dbReference>
<dbReference type="Gene3D" id="3.30.70.3520">
    <property type="match status" value="1"/>
</dbReference>
<evidence type="ECO:0000256" key="9">
    <source>
        <dbReference type="ARBA" id="ARBA00023125"/>
    </source>
</evidence>
<dbReference type="PROSITE" id="PS51749">
    <property type="entry name" value="HNH_CAS9"/>
    <property type="match status" value="1"/>
</dbReference>
<dbReference type="Pfam" id="PF17893">
    <property type="entry name" value="Cas9_b_hairpin"/>
    <property type="match status" value="1"/>
</dbReference>